<dbReference type="EMBL" id="MFMA01000043">
    <property type="protein sequence ID" value="OGG73720.1"/>
    <property type="molecule type" value="Genomic_DNA"/>
</dbReference>
<organism evidence="1 2">
    <name type="scientific">Candidatus Kaiserbacteria bacterium RIFCSPLOWO2_01_FULL_54_20</name>
    <dbReference type="NCBI Taxonomy" id="1798513"/>
    <lineage>
        <taxon>Bacteria</taxon>
        <taxon>Candidatus Kaiseribacteriota</taxon>
    </lineage>
</organism>
<dbReference type="Proteomes" id="UP000178427">
    <property type="component" value="Unassembled WGS sequence"/>
</dbReference>
<proteinExistence type="predicted"/>
<dbReference type="AlphaFoldDB" id="A0A1F6EJ91"/>
<gene>
    <name evidence="1" type="ORF">A3A40_03020</name>
</gene>
<comment type="caution">
    <text evidence="1">The sequence shown here is derived from an EMBL/GenBank/DDBJ whole genome shotgun (WGS) entry which is preliminary data.</text>
</comment>
<accession>A0A1F6EJ91</accession>
<name>A0A1F6EJ91_9BACT</name>
<evidence type="ECO:0000313" key="2">
    <source>
        <dbReference type="Proteomes" id="UP000178427"/>
    </source>
</evidence>
<reference evidence="1 2" key="1">
    <citation type="journal article" date="2016" name="Nat. Commun.">
        <title>Thousands of microbial genomes shed light on interconnected biogeochemical processes in an aquifer system.</title>
        <authorList>
            <person name="Anantharaman K."/>
            <person name="Brown C.T."/>
            <person name="Hug L.A."/>
            <person name="Sharon I."/>
            <person name="Castelle C.J."/>
            <person name="Probst A.J."/>
            <person name="Thomas B.C."/>
            <person name="Singh A."/>
            <person name="Wilkins M.J."/>
            <person name="Karaoz U."/>
            <person name="Brodie E.L."/>
            <person name="Williams K.H."/>
            <person name="Hubbard S.S."/>
            <person name="Banfield J.F."/>
        </authorList>
    </citation>
    <scope>NUCLEOTIDE SEQUENCE [LARGE SCALE GENOMIC DNA]</scope>
</reference>
<protein>
    <submittedName>
        <fullName evidence="1">Uncharacterized protein</fullName>
    </submittedName>
</protein>
<sequence>MPPETRTYWQKLEDDVHQCAIDMLATQTDAEKKNPSAIIADVTVAAHSWPQFQGFDVYETEAVVREILEASSNKQEVA</sequence>
<dbReference type="STRING" id="1798513.A3A40_03020"/>
<evidence type="ECO:0000313" key="1">
    <source>
        <dbReference type="EMBL" id="OGG73720.1"/>
    </source>
</evidence>